<reference evidence="2 3" key="1">
    <citation type="submission" date="2019-02" db="EMBL/GenBank/DDBJ databases">
        <title>Genomic Encyclopedia of Type Strains, Phase IV (KMG-IV): sequencing the most valuable type-strain genomes for metagenomic binning, comparative biology and taxonomic classification.</title>
        <authorList>
            <person name="Goeker M."/>
        </authorList>
    </citation>
    <scope>NUCLEOTIDE SEQUENCE [LARGE SCALE GENOMIC DNA]</scope>
    <source>
        <strain evidence="2 3">DSM 29486</strain>
    </source>
</reference>
<sequence>MLRFRLTASGDLVVLSDEETVLAEMRRRFPVMGILDGLENGTWLPCEYCAQGWDVEEEYLQIAADRYLGRPRLVSETARLRLREVSPWDQSLCQRLCREMGEAAFREKEQFWDQGEAGIREYIRSAYVLREAGVWLIEEKETGLCIGMAGLEPSFQGEMELSYGIAEAKRRQGFAEEACRAIIDYGWKKLNLQKIFCFVRADNLPSQRLALKLGFQPASDAACAGGRPYIKRRN</sequence>
<dbReference type="InterPro" id="IPR051531">
    <property type="entry name" value="N-acetyltransferase"/>
</dbReference>
<dbReference type="Gene3D" id="3.40.630.30">
    <property type="match status" value="1"/>
</dbReference>
<dbReference type="PANTHER" id="PTHR43792:SF1">
    <property type="entry name" value="N-ACETYLTRANSFERASE DOMAIN-CONTAINING PROTEIN"/>
    <property type="match status" value="1"/>
</dbReference>
<proteinExistence type="predicted"/>
<dbReference type="Pfam" id="PF13302">
    <property type="entry name" value="Acetyltransf_3"/>
    <property type="match status" value="1"/>
</dbReference>
<name>A0A4Q7PQ85_9FIRM</name>
<dbReference type="InterPro" id="IPR016181">
    <property type="entry name" value="Acyl_CoA_acyltransferase"/>
</dbReference>
<gene>
    <name evidence="2" type="ORF">EV209_1207</name>
</gene>
<dbReference type="SUPFAM" id="SSF55729">
    <property type="entry name" value="Acyl-CoA N-acyltransferases (Nat)"/>
    <property type="match status" value="1"/>
</dbReference>
<evidence type="ECO:0000313" key="2">
    <source>
        <dbReference type="EMBL" id="RZT03073.1"/>
    </source>
</evidence>
<dbReference type="AlphaFoldDB" id="A0A4Q7PQ85"/>
<dbReference type="PANTHER" id="PTHR43792">
    <property type="entry name" value="GNAT FAMILY, PUTATIVE (AFU_ORTHOLOGUE AFUA_3G00765)-RELATED-RELATED"/>
    <property type="match status" value="1"/>
</dbReference>
<dbReference type="RefSeq" id="WP_130433959.1">
    <property type="nucleotide sequence ID" value="NZ_SGXF01000001.1"/>
</dbReference>
<protein>
    <submittedName>
        <fullName evidence="2">RimJ/RimL family protein N-acetyltransferase</fullName>
    </submittedName>
</protein>
<feature type="domain" description="N-acetyltransferase" evidence="1">
    <location>
        <begin position="80"/>
        <end position="234"/>
    </location>
</feature>
<evidence type="ECO:0000313" key="3">
    <source>
        <dbReference type="Proteomes" id="UP000292927"/>
    </source>
</evidence>
<accession>A0A4Q7PQ85</accession>
<evidence type="ECO:0000259" key="1">
    <source>
        <dbReference type="PROSITE" id="PS51186"/>
    </source>
</evidence>
<organism evidence="2 3">
    <name type="scientific">Cuneatibacter caecimuris</name>
    <dbReference type="NCBI Taxonomy" id="1796618"/>
    <lineage>
        <taxon>Bacteria</taxon>
        <taxon>Bacillati</taxon>
        <taxon>Bacillota</taxon>
        <taxon>Clostridia</taxon>
        <taxon>Lachnospirales</taxon>
        <taxon>Lachnospiraceae</taxon>
        <taxon>Cuneatibacter</taxon>
    </lineage>
</organism>
<dbReference type="PROSITE" id="PS51186">
    <property type="entry name" value="GNAT"/>
    <property type="match status" value="1"/>
</dbReference>
<keyword evidence="2" id="KW-0808">Transferase</keyword>
<dbReference type="GO" id="GO:0016747">
    <property type="term" value="F:acyltransferase activity, transferring groups other than amino-acyl groups"/>
    <property type="evidence" value="ECO:0007669"/>
    <property type="project" value="InterPro"/>
</dbReference>
<dbReference type="OrthoDB" id="9798081at2"/>
<keyword evidence="3" id="KW-1185">Reference proteome</keyword>
<dbReference type="EMBL" id="SGXF01000001">
    <property type="protein sequence ID" value="RZT03073.1"/>
    <property type="molecule type" value="Genomic_DNA"/>
</dbReference>
<dbReference type="Proteomes" id="UP000292927">
    <property type="component" value="Unassembled WGS sequence"/>
</dbReference>
<comment type="caution">
    <text evidence="2">The sequence shown here is derived from an EMBL/GenBank/DDBJ whole genome shotgun (WGS) entry which is preliminary data.</text>
</comment>
<dbReference type="InterPro" id="IPR000182">
    <property type="entry name" value="GNAT_dom"/>
</dbReference>